<proteinExistence type="predicted"/>
<protein>
    <submittedName>
        <fullName evidence="2">Uncharacterized protein</fullName>
    </submittedName>
</protein>
<name>A0ABM6UUT1_9GAMM</name>
<evidence type="ECO:0000313" key="2">
    <source>
        <dbReference type="EMBL" id="AVX39029.1"/>
    </source>
</evidence>
<dbReference type="EMBL" id="CP028487">
    <property type="protein sequence ID" value="AVX39029.1"/>
    <property type="molecule type" value="Genomic_DNA"/>
</dbReference>
<keyword evidence="1" id="KW-0472">Membrane</keyword>
<gene>
    <name evidence="2" type="ORF">DA391_15935</name>
</gene>
<sequence length="64" mass="7320">MKNIIAHIFLSMCLLYPTTKVLFFDKSYMSGGDIIFVSIAFIAGLIFTAMLPMHIKELLKRTTY</sequence>
<keyword evidence="3" id="KW-1185">Reference proteome</keyword>
<feature type="transmembrane region" description="Helical" evidence="1">
    <location>
        <begin position="33"/>
        <end position="51"/>
    </location>
</feature>
<evidence type="ECO:0000313" key="3">
    <source>
        <dbReference type="Proteomes" id="UP000240908"/>
    </source>
</evidence>
<evidence type="ECO:0000256" key="1">
    <source>
        <dbReference type="SAM" id="Phobius"/>
    </source>
</evidence>
<accession>A0ABM6UUT1</accession>
<reference evidence="3" key="1">
    <citation type="journal article" date="2018" name="Genome Announc.">
        <title>First complete genome sequence of Yersinia massiliensis.</title>
        <authorList>
            <person name="Thomas M.C."/>
            <person name="Arling V."/>
            <person name="Goji N."/>
            <person name="Janzen T.W."/>
            <person name="Duceppe M.-O."/>
            <person name="Mathews A."/>
            <person name="Carrillo C."/>
            <person name="Amoako K."/>
        </authorList>
    </citation>
    <scope>NUCLEOTIDE SEQUENCE [LARGE SCALE GENOMIC DNA]</scope>
    <source>
        <strain evidence="3">GTA</strain>
    </source>
</reference>
<organism evidence="2 3">
    <name type="scientific">Yersinia massiliensis</name>
    <dbReference type="NCBI Taxonomy" id="419257"/>
    <lineage>
        <taxon>Bacteria</taxon>
        <taxon>Pseudomonadati</taxon>
        <taxon>Pseudomonadota</taxon>
        <taxon>Gammaproteobacteria</taxon>
        <taxon>Enterobacterales</taxon>
        <taxon>Yersiniaceae</taxon>
        <taxon>Yersinia</taxon>
    </lineage>
</organism>
<dbReference type="RefSeq" id="WP_108087948.1">
    <property type="nucleotide sequence ID" value="NZ_CP028487.1"/>
</dbReference>
<dbReference type="Proteomes" id="UP000240908">
    <property type="component" value="Chromosome"/>
</dbReference>
<keyword evidence="1" id="KW-1133">Transmembrane helix</keyword>
<keyword evidence="1" id="KW-0812">Transmembrane</keyword>